<dbReference type="EMBL" id="LN854764">
    <property type="protein sequence ID" value="CDQ03114.1"/>
    <property type="molecule type" value="Genomic_DNA"/>
</dbReference>
<proteinExistence type="predicted"/>
<evidence type="ECO:0000313" key="1">
    <source>
        <dbReference type="EMBL" id="CDQ03114.1"/>
    </source>
</evidence>
<dbReference type="AlphaFoldDB" id="A0A1I9G6A9"/>
<reference evidence="1" key="1">
    <citation type="journal article" date="2007" name="Science">
        <title>Draft genome of the filarial nematode parasite Brugia malayi.</title>
        <authorList>
            <person name="Ghedin E."/>
            <person name="Wang S."/>
            <person name="Spiro D."/>
            <person name="Caler E."/>
            <person name="Zhao Q."/>
            <person name="Crabtree J."/>
            <person name="Allen J.E."/>
            <person name="Delcher A.L."/>
            <person name="Guiliano D.B."/>
            <person name="Miranda-Saavedra D."/>
            <person name="Angiuoli S.V."/>
            <person name="Creasy T."/>
            <person name="Amedeo P."/>
            <person name="Haas B."/>
            <person name="El-Sayed N.M."/>
            <person name="Wortman J.R."/>
            <person name="Feldblyum T."/>
            <person name="Tallon L."/>
            <person name="Schatz M."/>
            <person name="Shumway M."/>
            <person name="Koo H."/>
            <person name="Salzberg S.L."/>
            <person name="Schobel S."/>
            <person name="Pertea M."/>
            <person name="Pop M."/>
            <person name="White O."/>
            <person name="Barton G.J."/>
            <person name="Carlow C.K."/>
            <person name="Crawford M.J."/>
            <person name="Daub J."/>
            <person name="Dimmic M.W."/>
            <person name="Estes C.F."/>
            <person name="Foster J.M."/>
            <person name="Ganatra M."/>
            <person name="Gregory W.F."/>
            <person name="Johnson N.M."/>
            <person name="Jin J."/>
            <person name="Komuniecki R."/>
            <person name="Korf I."/>
            <person name="Kumar S."/>
            <person name="Laney S."/>
            <person name="Li B.W."/>
            <person name="Li W."/>
            <person name="Lindblom T.H."/>
            <person name="Lustigman S."/>
            <person name="Ma D."/>
            <person name="Maina C.V."/>
            <person name="Martin D.M."/>
            <person name="McCarter J.P."/>
            <person name="McReynolds L."/>
            <person name="Mitreva M."/>
            <person name="Nutman T.B."/>
            <person name="Parkinson J."/>
            <person name="Peregrin-Alvarez J.M."/>
            <person name="Poole C."/>
            <person name="Ren Q."/>
            <person name="Saunders L."/>
            <person name="Sluder A.E."/>
            <person name="Smith K."/>
            <person name="Stanke M."/>
            <person name="Unnasch T.R."/>
            <person name="Ware J."/>
            <person name="Wei A.D."/>
            <person name="Weil G."/>
            <person name="Williams D.J."/>
            <person name="Zhang Y."/>
            <person name="Williams S.A."/>
            <person name="Fraser-Liggett C."/>
            <person name="Slatko B."/>
            <person name="Blaxter M.L."/>
            <person name="Scott A.L."/>
        </authorList>
    </citation>
    <scope>NUCLEOTIDE SEQUENCE</scope>
    <source>
        <strain evidence="1">FR3</strain>
    </source>
</reference>
<organism evidence="1">
    <name type="scientific">Brugia malayi</name>
    <name type="common">Filarial nematode worm</name>
    <dbReference type="NCBI Taxonomy" id="6279"/>
    <lineage>
        <taxon>Eukaryota</taxon>
        <taxon>Metazoa</taxon>
        <taxon>Ecdysozoa</taxon>
        <taxon>Nematoda</taxon>
        <taxon>Chromadorea</taxon>
        <taxon>Rhabditida</taxon>
        <taxon>Spirurina</taxon>
        <taxon>Spiruromorpha</taxon>
        <taxon>Filarioidea</taxon>
        <taxon>Onchocercidae</taxon>
        <taxon>Brugia</taxon>
    </lineage>
</organism>
<sequence length="57" mass="6927">MDYKDISDQHLVIRFRQQLFSVASAMLLYKYDDEDLSWRMDHLIQSREMETRPSSVM</sequence>
<reference evidence="1" key="2">
    <citation type="submission" date="2012-12" db="EMBL/GenBank/DDBJ databases">
        <authorList>
            <consortium name="WormBase Consortium"/>
            <person name="Ghedin E."/>
            <person name="Paulini M."/>
        </authorList>
    </citation>
    <scope>NUCLEOTIDE SEQUENCE</scope>
    <source>
        <strain evidence="1">FR3</strain>
    </source>
</reference>
<gene>
    <name evidence="1" type="primary">Bm1070</name>
    <name evidence="1" type="ORF">BM_Bm1070</name>
</gene>
<accession>A0A1I9G6A9</accession>
<name>A0A1I9G6A9_BRUMA</name>
<protein>
    <submittedName>
        <fullName evidence="1">Bm1070</fullName>
    </submittedName>
</protein>